<keyword evidence="3" id="KW-1185">Reference proteome</keyword>
<organism evidence="2 3">
    <name type="scientific">Streptomyces chrestomyceticus</name>
    <dbReference type="NCBI Taxonomy" id="68185"/>
    <lineage>
        <taxon>Bacteria</taxon>
        <taxon>Bacillati</taxon>
        <taxon>Actinomycetota</taxon>
        <taxon>Actinomycetes</taxon>
        <taxon>Kitasatosporales</taxon>
        <taxon>Streptomycetaceae</taxon>
        <taxon>Streptomyces</taxon>
    </lineage>
</organism>
<protein>
    <submittedName>
        <fullName evidence="2">Uncharacterized protein</fullName>
    </submittedName>
</protein>
<dbReference type="Proteomes" id="UP001348265">
    <property type="component" value="Unassembled WGS sequence"/>
</dbReference>
<comment type="caution">
    <text evidence="2">The sequence shown here is derived from an EMBL/GenBank/DDBJ whole genome shotgun (WGS) entry which is preliminary data.</text>
</comment>
<feature type="region of interest" description="Disordered" evidence="1">
    <location>
        <begin position="158"/>
        <end position="180"/>
    </location>
</feature>
<evidence type="ECO:0000313" key="2">
    <source>
        <dbReference type="EMBL" id="MEF3118520.1"/>
    </source>
</evidence>
<dbReference type="EMBL" id="JAVFKM010000028">
    <property type="protein sequence ID" value="MEF3118520.1"/>
    <property type="molecule type" value="Genomic_DNA"/>
</dbReference>
<proteinExistence type="predicted"/>
<name>A0ABU7X6D7_9ACTN</name>
<evidence type="ECO:0000256" key="1">
    <source>
        <dbReference type="SAM" id="MobiDB-lite"/>
    </source>
</evidence>
<feature type="region of interest" description="Disordered" evidence="1">
    <location>
        <begin position="116"/>
        <end position="145"/>
    </location>
</feature>
<accession>A0ABU7X6D7</accession>
<evidence type="ECO:0000313" key="3">
    <source>
        <dbReference type="Proteomes" id="UP001348265"/>
    </source>
</evidence>
<feature type="compositionally biased region" description="Low complexity" evidence="1">
    <location>
        <begin position="163"/>
        <end position="180"/>
    </location>
</feature>
<sequence length="180" mass="18421">MFVGPDLEQRGAQRQFGGDVEGVAGGLAEQAPYVVGAGPYHGEHGRQSGQVVRAEDDLVRGAAGGLVEDRAQALVPGEQVAQRGAQRVVVQFAGQVQRGRDVVRGARSLQPVQEPQAALGVRQRQHVGARERPQGRAAPGGGGVDVCGERGDGGCLEHGGDGQVHVQGGADAADQAGGEQ</sequence>
<gene>
    <name evidence="2" type="ORF">RB636_35760</name>
</gene>
<reference evidence="2 3" key="1">
    <citation type="submission" date="2023-08" db="EMBL/GenBank/DDBJ databases">
        <authorList>
            <person name="Sharma P."/>
            <person name="Verma V."/>
            <person name="Mohan M.K."/>
            <person name="Dubey A.K."/>
        </authorList>
    </citation>
    <scope>NUCLEOTIDE SEQUENCE [LARGE SCALE GENOMIC DNA]</scope>
    <source>
        <strain evidence="2 3">ADP4</strain>
    </source>
</reference>